<comment type="cofactor">
    <cofactor evidence="1">
        <name>FMN</name>
        <dbReference type="ChEBI" id="CHEBI:58210"/>
    </cofactor>
</comment>
<evidence type="ECO:0000313" key="11">
    <source>
        <dbReference type="Proteomes" id="UP000515804"/>
    </source>
</evidence>
<keyword evidence="4" id="KW-0285">Flavoprotein</keyword>
<gene>
    <name evidence="10" type="ORF">H9L16_08490</name>
</gene>
<evidence type="ECO:0000256" key="8">
    <source>
        <dbReference type="ARBA" id="ARBA00031155"/>
    </source>
</evidence>
<sequence length="258" mass="27459">MSGVQDEALAIAVSEAGGLGSMPCAMLDGVRLEAALQRFATLARPINLNFFCHQVAEPEPAEVMRWHQTLEPYYLELGLQQPEPSTAVARRTIDATTVDLLEAFRPRIVSFHFGLPAPAHLDRIKAWGATVLASATTVDEGAWLERHGADVVIAQGIEAGGHRGHFLSHDLTLQLSTADLVARLSRSLTVPIVAAGGIGNRADVLAMLAAGAVAVQPGTAYLLCPEARTTEIHRTALQQPAPASEITNLFTGRPHADS</sequence>
<dbReference type="EMBL" id="CP060719">
    <property type="protein sequence ID" value="QNN68784.1"/>
    <property type="molecule type" value="Genomic_DNA"/>
</dbReference>
<keyword evidence="11" id="KW-1185">Reference proteome</keyword>
<evidence type="ECO:0000256" key="7">
    <source>
        <dbReference type="ARBA" id="ARBA00023033"/>
    </source>
</evidence>
<evidence type="ECO:0000256" key="6">
    <source>
        <dbReference type="ARBA" id="ARBA00023002"/>
    </source>
</evidence>
<comment type="catalytic activity">
    <reaction evidence="9">
        <text>3 propionate 3-nitronate + 3 O2 + H2O = 3 3-oxopropanoate + 2 nitrate + nitrite + H2O2 + 3 H(+)</text>
        <dbReference type="Rhea" id="RHEA:57332"/>
        <dbReference type="ChEBI" id="CHEBI:15377"/>
        <dbReference type="ChEBI" id="CHEBI:15378"/>
        <dbReference type="ChEBI" id="CHEBI:15379"/>
        <dbReference type="ChEBI" id="CHEBI:16240"/>
        <dbReference type="ChEBI" id="CHEBI:16301"/>
        <dbReference type="ChEBI" id="CHEBI:17632"/>
        <dbReference type="ChEBI" id="CHEBI:33190"/>
        <dbReference type="ChEBI" id="CHEBI:136067"/>
    </reaction>
</comment>
<keyword evidence="5" id="KW-0288">FMN</keyword>
<dbReference type="PANTHER" id="PTHR42747:SF3">
    <property type="entry name" value="NITRONATE MONOOXYGENASE-RELATED"/>
    <property type="match status" value="1"/>
</dbReference>
<dbReference type="GO" id="GO:0006207">
    <property type="term" value="P:'de novo' pyrimidine nucleobase biosynthetic process"/>
    <property type="evidence" value="ECO:0007669"/>
    <property type="project" value="InterPro"/>
</dbReference>
<dbReference type="Proteomes" id="UP000515804">
    <property type="component" value="Chromosome"/>
</dbReference>
<dbReference type="CDD" id="cd04730">
    <property type="entry name" value="NPD_like"/>
    <property type="match status" value="1"/>
</dbReference>
<reference evidence="10 11" key="1">
    <citation type="submission" date="2020-08" db="EMBL/GenBank/DDBJ databases">
        <title>Genome sequence of Thermomonas carbonis KCTC 42013T.</title>
        <authorList>
            <person name="Hyun D.-W."/>
            <person name="Bae J.-W."/>
        </authorList>
    </citation>
    <scope>NUCLEOTIDE SEQUENCE [LARGE SCALE GENOMIC DNA]</scope>
    <source>
        <strain evidence="10 11">KCTC 42013</strain>
    </source>
</reference>
<keyword evidence="7 10" id="KW-0503">Monooxygenase</keyword>
<evidence type="ECO:0000256" key="3">
    <source>
        <dbReference type="ARBA" id="ARBA00022575"/>
    </source>
</evidence>
<dbReference type="InterPro" id="IPR004136">
    <property type="entry name" value="NMO"/>
</dbReference>
<evidence type="ECO:0000256" key="5">
    <source>
        <dbReference type="ARBA" id="ARBA00022643"/>
    </source>
</evidence>
<keyword evidence="3" id="KW-0216">Detoxification</keyword>
<comment type="similarity">
    <text evidence="2">Belongs to the nitronate monooxygenase family. NMO class I subfamily.</text>
</comment>
<dbReference type="Gene3D" id="3.20.20.70">
    <property type="entry name" value="Aldolase class I"/>
    <property type="match status" value="1"/>
</dbReference>
<evidence type="ECO:0000256" key="4">
    <source>
        <dbReference type="ARBA" id="ARBA00022630"/>
    </source>
</evidence>
<dbReference type="GO" id="GO:0009636">
    <property type="term" value="P:response to toxic substance"/>
    <property type="evidence" value="ECO:0007669"/>
    <property type="project" value="UniProtKB-KW"/>
</dbReference>
<dbReference type="PANTHER" id="PTHR42747">
    <property type="entry name" value="NITRONATE MONOOXYGENASE-RELATED"/>
    <property type="match status" value="1"/>
</dbReference>
<dbReference type="Pfam" id="PF03060">
    <property type="entry name" value="NMO"/>
    <property type="match status" value="1"/>
</dbReference>
<dbReference type="AlphaFoldDB" id="A0A7G9SLQ9"/>
<dbReference type="GO" id="GO:0018580">
    <property type="term" value="F:nitronate monooxygenase activity"/>
    <property type="evidence" value="ECO:0007669"/>
    <property type="project" value="InterPro"/>
</dbReference>
<dbReference type="KEGG" id="tcn:H9L16_08490"/>
<evidence type="ECO:0000256" key="1">
    <source>
        <dbReference type="ARBA" id="ARBA00001917"/>
    </source>
</evidence>
<accession>A0A7G9SLQ9</accession>
<evidence type="ECO:0000313" key="10">
    <source>
        <dbReference type="EMBL" id="QNN68784.1"/>
    </source>
</evidence>
<keyword evidence="6" id="KW-0560">Oxidoreductase</keyword>
<dbReference type="InterPro" id="IPR013785">
    <property type="entry name" value="Aldolase_TIM"/>
</dbReference>
<dbReference type="SUPFAM" id="SSF51412">
    <property type="entry name" value="Inosine monophosphate dehydrogenase (IMPDH)"/>
    <property type="match status" value="1"/>
</dbReference>
<evidence type="ECO:0000256" key="9">
    <source>
        <dbReference type="ARBA" id="ARBA00049401"/>
    </source>
</evidence>
<proteinExistence type="inferred from homology"/>
<dbReference type="InterPro" id="IPR001295">
    <property type="entry name" value="Dihydroorotate_DH_CS"/>
</dbReference>
<organism evidence="10 11">
    <name type="scientific">Thermomonas carbonis</name>
    <dbReference type="NCBI Taxonomy" id="1463158"/>
    <lineage>
        <taxon>Bacteria</taxon>
        <taxon>Pseudomonadati</taxon>
        <taxon>Pseudomonadota</taxon>
        <taxon>Gammaproteobacteria</taxon>
        <taxon>Lysobacterales</taxon>
        <taxon>Lysobacteraceae</taxon>
        <taxon>Thermomonas</taxon>
    </lineage>
</organism>
<dbReference type="RefSeq" id="WP_187551308.1">
    <property type="nucleotide sequence ID" value="NZ_CP060719.1"/>
</dbReference>
<name>A0A7G9SLQ9_9GAMM</name>
<evidence type="ECO:0000256" key="2">
    <source>
        <dbReference type="ARBA" id="ARBA00009881"/>
    </source>
</evidence>
<dbReference type="PROSITE" id="PS00912">
    <property type="entry name" value="DHODEHASE_2"/>
    <property type="match status" value="1"/>
</dbReference>
<dbReference type="GO" id="GO:0016627">
    <property type="term" value="F:oxidoreductase activity, acting on the CH-CH group of donors"/>
    <property type="evidence" value="ECO:0007669"/>
    <property type="project" value="InterPro"/>
</dbReference>
<protein>
    <recommendedName>
        <fullName evidence="8">Propionate 3-nitronate monooxygenase</fullName>
    </recommendedName>
</protein>